<dbReference type="Gene3D" id="2.60.40.1180">
    <property type="entry name" value="Golgi alpha-mannosidase II"/>
    <property type="match status" value="1"/>
</dbReference>
<feature type="domain" description="Glycoside hydrolase family 44 catalytic" evidence="2">
    <location>
        <begin position="94"/>
        <end position="314"/>
    </location>
</feature>
<protein>
    <submittedName>
        <fullName evidence="3">Cellulase 44A</fullName>
    </submittedName>
</protein>
<dbReference type="Gene3D" id="3.20.20.80">
    <property type="entry name" value="Glycosidases"/>
    <property type="match status" value="1"/>
</dbReference>
<name>A0A7U3NY39_RUMAL</name>
<organism evidence="3">
    <name type="scientific">Ruminococcus albus</name>
    <dbReference type="NCBI Taxonomy" id="1264"/>
    <lineage>
        <taxon>Bacteria</taxon>
        <taxon>Bacillati</taxon>
        <taxon>Bacillota</taxon>
        <taxon>Clostridia</taxon>
        <taxon>Eubacteriales</taxon>
        <taxon>Oscillospiraceae</taxon>
        <taxon>Ruminococcus</taxon>
    </lineage>
</organism>
<sequence length="625" mass="70441">MKYNLLTLTCCVASSAFINAADVKISVDTKSGVHKYSPYLFGRNTSDIPFQPGKTLDPKAESLLKESGIKFVRLNNGNNATKYNYQKHLTCHPDWYSNIYDCDWDMSSKVMNESFPGIQAMYSFQLCGYVASSKEHNFNDWEFNQSQWGEWCSWPLCGGGEVIDLDKKEYKAGDPSLYLEEWTPEQTTDILTYWKDDLKRDMSQFIYWNMDNEPEMWSWTHKDVQPDFDPEFYIQQYVKAALAAKKKFPEIKLCGPVAGSEWTWFKTSSPTNSTPTLNGEKMPWLKYFIVRIAQEQKKHGVKLLDVLDIHYYPSGEKSEEVNLQSHRTYFDRTYDNPEANGLYTLNGGWDTNIKKEYILGRCDDWMKEYMGEDHGVTFSVSEYNISSSFEPITHAIAYISHVGELMKNNGEFFTPWSWHPGMWEAIHLMARYSKEYYVPSQSSDVNMVESYVTVNENNTEATLLIVNRSTKDAADVEVTVSGMEIADGSCKTLSLSDLPASETFVSHTENALVEGDAAISNGVVKTSLPAKSVKAVLLRSVNAGMESIAAKNDAIVYPTVSDGQFFAKCADGIQSVDIIGANGIHNESVVGNGNDFVAFDITGKGSYIIRVNSKDNSTIAKVVVK</sequence>
<feature type="signal peptide" evidence="1">
    <location>
        <begin position="1"/>
        <end position="20"/>
    </location>
</feature>
<keyword evidence="1" id="KW-0732">Signal</keyword>
<feature type="chain" id="PRO_5031345245" evidence="1">
    <location>
        <begin position="21"/>
        <end position="625"/>
    </location>
</feature>
<dbReference type="InterPro" id="IPR013780">
    <property type="entry name" value="Glyco_hydro_b"/>
</dbReference>
<gene>
    <name evidence="3" type="primary">cel44A</name>
    <name evidence="3" type="synonym">GH44</name>
</gene>
<proteinExistence type="evidence at transcript level"/>
<dbReference type="SUPFAM" id="SSF51011">
    <property type="entry name" value="Glycosyl hydrolase domain"/>
    <property type="match status" value="1"/>
</dbReference>
<dbReference type="EMBL" id="MT832760">
    <property type="protein sequence ID" value="QPB75703.1"/>
    <property type="molecule type" value="mRNA"/>
</dbReference>
<evidence type="ECO:0000313" key="3">
    <source>
        <dbReference type="EMBL" id="QPB75703.1"/>
    </source>
</evidence>
<evidence type="ECO:0000259" key="2">
    <source>
        <dbReference type="Pfam" id="PF12891"/>
    </source>
</evidence>
<dbReference type="Pfam" id="PF12891">
    <property type="entry name" value="Glyco_hydro_44"/>
    <property type="match status" value="1"/>
</dbReference>
<dbReference type="InterPro" id="IPR017853">
    <property type="entry name" value="GH"/>
</dbReference>
<dbReference type="AlphaFoldDB" id="A0A7U3NY39"/>
<accession>A0A7U3NY39</accession>
<dbReference type="InterPro" id="IPR024745">
    <property type="entry name" value="GH44_cat"/>
</dbReference>
<reference evidence="3" key="1">
    <citation type="submission" date="2020-07" db="EMBL/GenBank/DDBJ databases">
        <authorList>
            <person name="Wang J."/>
            <person name="He B."/>
            <person name="Sun X."/>
            <person name="Cao J."/>
            <person name="Wang Q."/>
        </authorList>
    </citation>
    <scope>NUCLEOTIDE SEQUENCE</scope>
</reference>
<dbReference type="SUPFAM" id="SSF51445">
    <property type="entry name" value="(Trans)glycosidases"/>
    <property type="match status" value="1"/>
</dbReference>
<evidence type="ECO:0000256" key="1">
    <source>
        <dbReference type="SAM" id="SignalP"/>
    </source>
</evidence>